<dbReference type="KEGG" id="wei:EQG49_05375"/>
<evidence type="ECO:0000313" key="3">
    <source>
        <dbReference type="Proteomes" id="UP000292886"/>
    </source>
</evidence>
<gene>
    <name evidence="2" type="ORF">EQG49_05375</name>
</gene>
<reference evidence="3" key="1">
    <citation type="submission" date="2019-03" db="EMBL/GenBank/DDBJ databases">
        <title>Weissella sp. 26KH-42 Genome sequencing.</title>
        <authorList>
            <person name="Heo J."/>
            <person name="Kim S.-J."/>
            <person name="Kim J.-S."/>
            <person name="Hong S.-B."/>
            <person name="Kwon S.-W."/>
        </authorList>
    </citation>
    <scope>NUCLEOTIDE SEQUENCE [LARGE SCALE GENOMIC DNA]</scope>
    <source>
        <strain evidence="3">26KH-42</strain>
    </source>
</reference>
<dbReference type="EMBL" id="CP037940">
    <property type="protein sequence ID" value="QBO35929.1"/>
    <property type="molecule type" value="Genomic_DNA"/>
</dbReference>
<accession>A0A4P6YT52</accession>
<dbReference type="AlphaFoldDB" id="A0A4P6YT52"/>
<keyword evidence="1" id="KW-0472">Membrane</keyword>
<feature type="transmembrane region" description="Helical" evidence="1">
    <location>
        <begin position="203"/>
        <end position="225"/>
    </location>
</feature>
<feature type="transmembrane region" description="Helical" evidence="1">
    <location>
        <begin position="59"/>
        <end position="78"/>
    </location>
</feature>
<evidence type="ECO:0000256" key="1">
    <source>
        <dbReference type="SAM" id="Phobius"/>
    </source>
</evidence>
<keyword evidence="1" id="KW-0812">Transmembrane</keyword>
<sequence>MHEHIRIQDTLRVAVALSMVGGYMDSYSYSFLGEHFASLQSGNLIMMGMHVADGQFQEAATYLIPVLSFALGAGFNFFVKKFLANSKALLWQEISLLIELLGFILVATIAPWLPSKMMVIGGMAFFAALQADTFTVVHGTPYATLMSTGNVKTFGSMLMQFIVTKDKIKLYTAGRFFVILFGFFSGAVIAHILGNVIGVNALYGASFIMLITFLMLHIGSMNPVVPKSIDPK</sequence>
<dbReference type="OrthoDB" id="7057004at2"/>
<organism evidence="2 3">
    <name type="scientific">Periweissella cryptocerci</name>
    <dbReference type="NCBI Taxonomy" id="2506420"/>
    <lineage>
        <taxon>Bacteria</taxon>
        <taxon>Bacillati</taxon>
        <taxon>Bacillota</taxon>
        <taxon>Bacilli</taxon>
        <taxon>Lactobacillales</taxon>
        <taxon>Lactobacillaceae</taxon>
        <taxon>Periweissella</taxon>
    </lineage>
</organism>
<dbReference type="InterPro" id="IPR010699">
    <property type="entry name" value="DUF1275"/>
</dbReference>
<dbReference type="PANTHER" id="PTHR37314:SF4">
    <property type="entry name" value="UPF0700 TRANSMEMBRANE PROTEIN YOAK"/>
    <property type="match status" value="1"/>
</dbReference>
<dbReference type="Proteomes" id="UP000292886">
    <property type="component" value="Chromosome"/>
</dbReference>
<proteinExistence type="predicted"/>
<dbReference type="RefSeq" id="WP_133363008.1">
    <property type="nucleotide sequence ID" value="NZ_CP037940.1"/>
</dbReference>
<evidence type="ECO:0000313" key="2">
    <source>
        <dbReference type="EMBL" id="QBO35929.1"/>
    </source>
</evidence>
<dbReference type="PANTHER" id="PTHR37314">
    <property type="entry name" value="SLR0142 PROTEIN"/>
    <property type="match status" value="1"/>
</dbReference>
<protein>
    <submittedName>
        <fullName evidence="2">DUF1275 domain-containing protein</fullName>
    </submittedName>
</protein>
<dbReference type="Pfam" id="PF06912">
    <property type="entry name" value="DUF1275"/>
    <property type="match status" value="1"/>
</dbReference>
<keyword evidence="3" id="KW-1185">Reference proteome</keyword>
<feature type="transmembrane region" description="Helical" evidence="1">
    <location>
        <begin position="90"/>
        <end position="113"/>
    </location>
</feature>
<feature type="transmembrane region" description="Helical" evidence="1">
    <location>
        <begin position="176"/>
        <end position="197"/>
    </location>
</feature>
<keyword evidence="1" id="KW-1133">Transmembrane helix</keyword>
<name>A0A4P6YT52_9LACO</name>